<feature type="transmembrane region" description="Helical" evidence="1">
    <location>
        <begin position="25"/>
        <end position="46"/>
    </location>
</feature>
<organism evidence="2 3">
    <name type="scientific">Aspergillus luchuensis (strain CBS 106.47)</name>
    <dbReference type="NCBI Taxonomy" id="1137211"/>
    <lineage>
        <taxon>Eukaryota</taxon>
        <taxon>Fungi</taxon>
        <taxon>Dikarya</taxon>
        <taxon>Ascomycota</taxon>
        <taxon>Pezizomycotina</taxon>
        <taxon>Eurotiomycetes</taxon>
        <taxon>Eurotiomycetidae</taxon>
        <taxon>Eurotiales</taxon>
        <taxon>Aspergillaceae</taxon>
        <taxon>Aspergillus</taxon>
        <taxon>Aspergillus subgen. Circumdati</taxon>
    </lineage>
</organism>
<proteinExistence type="predicted"/>
<dbReference type="VEuPathDB" id="FungiDB:ASPFODRAFT_47247"/>
<evidence type="ECO:0000313" key="3">
    <source>
        <dbReference type="Proteomes" id="UP000184063"/>
    </source>
</evidence>
<protein>
    <submittedName>
        <fullName evidence="2">Uncharacterized protein</fullName>
    </submittedName>
</protein>
<keyword evidence="1" id="KW-0812">Transmembrane</keyword>
<keyword evidence="1" id="KW-0472">Membrane</keyword>
<evidence type="ECO:0000256" key="1">
    <source>
        <dbReference type="SAM" id="Phobius"/>
    </source>
</evidence>
<dbReference type="Proteomes" id="UP000184063">
    <property type="component" value="Unassembled WGS sequence"/>
</dbReference>
<keyword evidence="1" id="KW-1133">Transmembrane helix</keyword>
<evidence type="ECO:0000313" key="2">
    <source>
        <dbReference type="EMBL" id="OJZ86138.1"/>
    </source>
</evidence>
<name>A0A1M3TH94_ASPLC</name>
<sequence>MGGCVCGVGREDGMRSDISSTNFEFYIYFALPWGIGIVTGGSRYVLTNQEMTVGLLGIVV</sequence>
<gene>
    <name evidence="2" type="ORF">ASPFODRAFT_47247</name>
</gene>
<dbReference type="AlphaFoldDB" id="A0A1M3TH94"/>
<accession>A0A1M3TH94</accession>
<reference evidence="3" key="1">
    <citation type="journal article" date="2017" name="Genome Biol.">
        <title>Comparative genomics reveals high biological diversity and specific adaptations in the industrially and medically important fungal genus Aspergillus.</title>
        <authorList>
            <person name="de Vries R.P."/>
            <person name="Riley R."/>
            <person name="Wiebenga A."/>
            <person name="Aguilar-Osorio G."/>
            <person name="Amillis S."/>
            <person name="Uchima C.A."/>
            <person name="Anderluh G."/>
            <person name="Asadollahi M."/>
            <person name="Askin M."/>
            <person name="Barry K."/>
            <person name="Battaglia E."/>
            <person name="Bayram O."/>
            <person name="Benocci T."/>
            <person name="Braus-Stromeyer S.A."/>
            <person name="Caldana C."/>
            <person name="Canovas D."/>
            <person name="Cerqueira G.C."/>
            <person name="Chen F."/>
            <person name="Chen W."/>
            <person name="Choi C."/>
            <person name="Clum A."/>
            <person name="Dos Santos R.A."/>
            <person name="Damasio A.R."/>
            <person name="Diallinas G."/>
            <person name="Emri T."/>
            <person name="Fekete E."/>
            <person name="Flipphi M."/>
            <person name="Freyberg S."/>
            <person name="Gallo A."/>
            <person name="Gournas C."/>
            <person name="Habgood R."/>
            <person name="Hainaut M."/>
            <person name="Harispe M.L."/>
            <person name="Henrissat B."/>
            <person name="Hilden K.S."/>
            <person name="Hope R."/>
            <person name="Hossain A."/>
            <person name="Karabika E."/>
            <person name="Karaffa L."/>
            <person name="Karanyi Z."/>
            <person name="Krasevec N."/>
            <person name="Kuo A."/>
            <person name="Kusch H."/>
            <person name="LaButti K."/>
            <person name="Lagendijk E.L."/>
            <person name="Lapidus A."/>
            <person name="Levasseur A."/>
            <person name="Lindquist E."/>
            <person name="Lipzen A."/>
            <person name="Logrieco A.F."/>
            <person name="MacCabe A."/>
            <person name="Maekelae M.R."/>
            <person name="Malavazi I."/>
            <person name="Melin P."/>
            <person name="Meyer V."/>
            <person name="Mielnichuk N."/>
            <person name="Miskei M."/>
            <person name="Molnar A.P."/>
            <person name="Mule G."/>
            <person name="Ngan C.Y."/>
            <person name="Orejas M."/>
            <person name="Orosz E."/>
            <person name="Ouedraogo J.P."/>
            <person name="Overkamp K.M."/>
            <person name="Park H.-S."/>
            <person name="Perrone G."/>
            <person name="Piumi F."/>
            <person name="Punt P.J."/>
            <person name="Ram A.F."/>
            <person name="Ramon A."/>
            <person name="Rauscher S."/>
            <person name="Record E."/>
            <person name="Riano-Pachon D.M."/>
            <person name="Robert V."/>
            <person name="Roehrig J."/>
            <person name="Ruller R."/>
            <person name="Salamov A."/>
            <person name="Salih N.S."/>
            <person name="Samson R.A."/>
            <person name="Sandor E."/>
            <person name="Sanguinetti M."/>
            <person name="Schuetze T."/>
            <person name="Sepcic K."/>
            <person name="Shelest E."/>
            <person name="Sherlock G."/>
            <person name="Sophianopoulou V."/>
            <person name="Squina F.M."/>
            <person name="Sun H."/>
            <person name="Susca A."/>
            <person name="Todd R.B."/>
            <person name="Tsang A."/>
            <person name="Unkles S.E."/>
            <person name="van de Wiele N."/>
            <person name="van Rossen-Uffink D."/>
            <person name="Oliveira J.V."/>
            <person name="Vesth T.C."/>
            <person name="Visser J."/>
            <person name="Yu J.-H."/>
            <person name="Zhou M."/>
            <person name="Andersen M.R."/>
            <person name="Archer D.B."/>
            <person name="Baker S.E."/>
            <person name="Benoit I."/>
            <person name="Brakhage A.A."/>
            <person name="Braus G.H."/>
            <person name="Fischer R."/>
            <person name="Frisvad J.C."/>
            <person name="Goldman G.H."/>
            <person name="Houbraken J."/>
            <person name="Oakley B."/>
            <person name="Pocsi I."/>
            <person name="Scazzocchio C."/>
            <person name="Seiboth B."/>
            <person name="vanKuyk P.A."/>
            <person name="Wortman J."/>
            <person name="Dyer P.S."/>
            <person name="Grigoriev I.V."/>
        </authorList>
    </citation>
    <scope>NUCLEOTIDE SEQUENCE [LARGE SCALE GENOMIC DNA]</scope>
    <source>
        <strain evidence="3">CBS 106.47</strain>
    </source>
</reference>
<dbReference type="EMBL" id="KV878242">
    <property type="protein sequence ID" value="OJZ86138.1"/>
    <property type="molecule type" value="Genomic_DNA"/>
</dbReference>